<evidence type="ECO:0000313" key="2">
    <source>
        <dbReference type="EMBL" id="MPM02361.1"/>
    </source>
</evidence>
<dbReference type="Gene3D" id="2.60.120.200">
    <property type="match status" value="1"/>
</dbReference>
<reference evidence="2" key="1">
    <citation type="submission" date="2019-08" db="EMBL/GenBank/DDBJ databases">
        <authorList>
            <person name="Kucharzyk K."/>
            <person name="Murdoch R.W."/>
            <person name="Higgins S."/>
            <person name="Loffler F."/>
        </authorList>
    </citation>
    <scope>NUCLEOTIDE SEQUENCE</scope>
</reference>
<protein>
    <recommendedName>
        <fullName evidence="1">Secretion system C-terminal sorting domain-containing protein</fullName>
    </recommendedName>
</protein>
<dbReference type="InterPro" id="IPR013320">
    <property type="entry name" value="ConA-like_dom_sf"/>
</dbReference>
<dbReference type="SUPFAM" id="SSF49899">
    <property type="entry name" value="Concanavalin A-like lectins/glucanases"/>
    <property type="match status" value="1"/>
</dbReference>
<dbReference type="Pfam" id="PF18962">
    <property type="entry name" value="Por_Secre_tail"/>
    <property type="match status" value="1"/>
</dbReference>
<feature type="domain" description="Secretion system C-terminal sorting" evidence="1">
    <location>
        <begin position="252"/>
        <end position="311"/>
    </location>
</feature>
<dbReference type="NCBIfam" id="TIGR04183">
    <property type="entry name" value="Por_Secre_tail"/>
    <property type="match status" value="1"/>
</dbReference>
<accession>A0A644WFU2</accession>
<proteinExistence type="predicted"/>
<dbReference type="EMBL" id="VSSQ01000863">
    <property type="protein sequence ID" value="MPM02361.1"/>
    <property type="molecule type" value="Genomic_DNA"/>
</dbReference>
<gene>
    <name evidence="2" type="ORF">SDC9_48608</name>
</gene>
<name>A0A644WFU2_9ZZZZ</name>
<comment type="caution">
    <text evidence="2">The sequence shown here is derived from an EMBL/GenBank/DDBJ whole genome shotgun (WGS) entry which is preliminary data.</text>
</comment>
<dbReference type="AlphaFoldDB" id="A0A644WFU2"/>
<dbReference type="InterPro" id="IPR026444">
    <property type="entry name" value="Secre_tail"/>
</dbReference>
<evidence type="ECO:0000259" key="1">
    <source>
        <dbReference type="Pfam" id="PF18962"/>
    </source>
</evidence>
<dbReference type="Pfam" id="PF13385">
    <property type="entry name" value="Laminin_G_3"/>
    <property type="match status" value="1"/>
</dbReference>
<organism evidence="2">
    <name type="scientific">bioreactor metagenome</name>
    <dbReference type="NCBI Taxonomy" id="1076179"/>
    <lineage>
        <taxon>unclassified sequences</taxon>
        <taxon>metagenomes</taxon>
        <taxon>ecological metagenomes</taxon>
    </lineage>
</organism>
<sequence>MKSIVLTVFLTVLLLNCSAQFLTDSLLLYYPMNGSCVDMSGNSFDGTANADLTADHNGNSNAAYHFNGINQYINWPYSTKLQPQLPVSFAYWVKFDNIDFSTGGIFNTSYLDDNYAGFIMSLGPTDQINLSYGDASGGIGPYSRRTLLGNSIIQSNTWYFVIGIIRGPTDMTLYLNCENDGGTYSGTGGNVGYFTTSGNLGRVDSDMYGDPNYLGGILDEFRFWNRALDSIDIDNLCKMTDIADIPLDRTGLYPNPATDFLYLQNIPDDAGRLDVVSLTGEIIQSSEVENSIYIGNLKSGLYIIQLYNKEGFLVSTSRFLRM</sequence>